<dbReference type="EMBL" id="CAJFCV020000003">
    <property type="protein sequence ID" value="CAG9108855.1"/>
    <property type="molecule type" value="Genomic_DNA"/>
</dbReference>
<feature type="signal peptide" evidence="3">
    <location>
        <begin position="1"/>
        <end position="21"/>
    </location>
</feature>
<evidence type="ECO:0000256" key="2">
    <source>
        <dbReference type="PROSITE-ProRule" id="PRU00059"/>
    </source>
</evidence>
<evidence type="ECO:0000313" key="5">
    <source>
        <dbReference type="EMBL" id="CAD5221843.1"/>
    </source>
</evidence>
<evidence type="ECO:0000256" key="3">
    <source>
        <dbReference type="SAM" id="SignalP"/>
    </source>
</evidence>
<feature type="domain" description="CUB" evidence="4">
    <location>
        <begin position="170"/>
        <end position="289"/>
    </location>
</feature>
<name>A0A7I8WIL3_BURXY</name>
<dbReference type="GO" id="GO:0008237">
    <property type="term" value="F:metallopeptidase activity"/>
    <property type="evidence" value="ECO:0007669"/>
    <property type="project" value="InterPro"/>
</dbReference>
<evidence type="ECO:0000256" key="1">
    <source>
        <dbReference type="ARBA" id="ARBA00023157"/>
    </source>
</evidence>
<dbReference type="OrthoDB" id="5808781at2759"/>
<keyword evidence="6" id="KW-1185">Reference proteome</keyword>
<dbReference type="InterPro" id="IPR035914">
    <property type="entry name" value="Sperma_CUB_dom_sf"/>
</dbReference>
<dbReference type="InterPro" id="IPR000859">
    <property type="entry name" value="CUB_dom"/>
</dbReference>
<dbReference type="InterPro" id="IPR024079">
    <property type="entry name" value="MetalloPept_cat_dom_sf"/>
</dbReference>
<organism evidence="5 6">
    <name type="scientific">Bursaphelenchus xylophilus</name>
    <name type="common">Pinewood nematode worm</name>
    <name type="synonym">Aphelenchoides xylophilus</name>
    <dbReference type="NCBI Taxonomy" id="6326"/>
    <lineage>
        <taxon>Eukaryota</taxon>
        <taxon>Metazoa</taxon>
        <taxon>Ecdysozoa</taxon>
        <taxon>Nematoda</taxon>
        <taxon>Chromadorea</taxon>
        <taxon>Rhabditida</taxon>
        <taxon>Tylenchina</taxon>
        <taxon>Tylenchomorpha</taxon>
        <taxon>Aphelenchoidea</taxon>
        <taxon>Aphelenchoididae</taxon>
        <taxon>Bursaphelenchus</taxon>
    </lineage>
</organism>
<proteinExistence type="predicted"/>
<sequence>MAIFRSFRSLAFLCLVTVVFAESKTIFYRFHDKNNASINNCILKAMDKLRQETCLTFSKVPKPVKERVISFIESNHCAWQDNNSTVHMATHCLNDDTCTNIISKALTNERPQYGVVRHLNLKFNCTDKCTTFCHNGGTLLEDCTCKCGYGLTGKFCEQLSLSSHFNDPACGIIRAESEGTLSLSTYPGEKDGRAFCQWLVKPANPWETIEFEFLEMDLNSQDLLTNSDCADSFVVLGSKDIKTQIPCNEKFKQYKNKLYRSDGDWVMFVLNGNSHNKKFRGPLIRYRIVNSSNKEIRSFSLDSFINSASTIGLGLIPFVAFILSF</sequence>
<dbReference type="Proteomes" id="UP000582659">
    <property type="component" value="Unassembled WGS sequence"/>
</dbReference>
<dbReference type="SMR" id="A0A7I8WIL3"/>
<reference evidence="5" key="1">
    <citation type="submission" date="2020-09" db="EMBL/GenBank/DDBJ databases">
        <authorList>
            <person name="Kikuchi T."/>
        </authorList>
    </citation>
    <scope>NUCLEOTIDE SEQUENCE</scope>
    <source>
        <strain evidence="5">Ka4C1</strain>
    </source>
</reference>
<keyword evidence="1" id="KW-1015">Disulfide bond</keyword>
<dbReference type="PROSITE" id="PS01186">
    <property type="entry name" value="EGF_2"/>
    <property type="match status" value="1"/>
</dbReference>
<gene>
    <name evidence="5" type="ORF">BXYJ_LOCUS6880</name>
</gene>
<evidence type="ECO:0000259" key="4">
    <source>
        <dbReference type="PROSITE" id="PS01180"/>
    </source>
</evidence>
<dbReference type="SUPFAM" id="SSF49854">
    <property type="entry name" value="Spermadhesin, CUB domain"/>
    <property type="match status" value="1"/>
</dbReference>
<dbReference type="EMBL" id="CAJFDI010000003">
    <property type="protein sequence ID" value="CAD5221843.1"/>
    <property type="molecule type" value="Genomic_DNA"/>
</dbReference>
<protein>
    <submittedName>
        <fullName evidence="5">(pine wood nematode) hypothetical protein</fullName>
    </submittedName>
</protein>
<keyword evidence="3" id="KW-0732">Signal</keyword>
<dbReference type="PROSITE" id="PS01180">
    <property type="entry name" value="CUB"/>
    <property type="match status" value="1"/>
</dbReference>
<dbReference type="InterPro" id="IPR000742">
    <property type="entry name" value="EGF"/>
</dbReference>
<comment type="caution">
    <text evidence="2">Lacks conserved residue(s) required for the propagation of feature annotation.</text>
</comment>
<dbReference type="Gene3D" id="3.40.390.10">
    <property type="entry name" value="Collagenase (Catalytic Domain)"/>
    <property type="match status" value="1"/>
</dbReference>
<dbReference type="Gene3D" id="2.60.120.290">
    <property type="entry name" value="Spermadhesin, CUB domain"/>
    <property type="match status" value="1"/>
</dbReference>
<accession>A0A7I8WIL3</accession>
<dbReference type="AlphaFoldDB" id="A0A7I8WIL3"/>
<dbReference type="Proteomes" id="UP000659654">
    <property type="component" value="Unassembled WGS sequence"/>
</dbReference>
<evidence type="ECO:0000313" key="6">
    <source>
        <dbReference type="Proteomes" id="UP000659654"/>
    </source>
</evidence>
<comment type="caution">
    <text evidence="5">The sequence shown here is derived from an EMBL/GenBank/DDBJ whole genome shotgun (WGS) entry which is preliminary data.</text>
</comment>
<feature type="chain" id="PRO_5035384740" evidence="3">
    <location>
        <begin position="22"/>
        <end position="325"/>
    </location>
</feature>